<evidence type="ECO:0000313" key="1">
    <source>
        <dbReference type="EMBL" id="SEH54700.1"/>
    </source>
</evidence>
<keyword evidence="2" id="KW-1185">Reference proteome</keyword>
<evidence type="ECO:0000313" key="2">
    <source>
        <dbReference type="Proteomes" id="UP000198555"/>
    </source>
</evidence>
<dbReference type="AlphaFoldDB" id="A0A1H6J795"/>
<reference evidence="2" key="1">
    <citation type="submission" date="2016-10" db="EMBL/GenBank/DDBJ databases">
        <authorList>
            <person name="Varghese N."/>
            <person name="Submissions S."/>
        </authorList>
    </citation>
    <scope>NUCLEOTIDE SEQUENCE [LARGE SCALE GENOMIC DNA]</scope>
    <source>
        <strain evidence="2">DSM 19326</strain>
    </source>
</reference>
<sequence length="162" mass="18799">MAQNKNAQIRYKALDQCFSNAYKKFFIQDLIDYCSKILTDHYVSETTVSRRQIFDDIDFMSSEAGYDAPIESYKDGKKVFYRYSDSEFSILKSPLSPAERNSLNEALETLSRLSNLPGFDWVFTLQTKLQSGISEKKENSQIISFQDNEFLNGLEFLNMLYP</sequence>
<dbReference type="STRING" id="420404.SAMN05421793_1111"/>
<accession>A0A1H6J795</accession>
<dbReference type="EMBL" id="FNWX01000011">
    <property type="protein sequence ID" value="SEH54700.1"/>
    <property type="molecule type" value="Genomic_DNA"/>
</dbReference>
<dbReference type="RefSeq" id="WP_089769198.1">
    <property type="nucleotide sequence ID" value="NZ_FNWX01000011.1"/>
</dbReference>
<name>A0A1H6J795_9FLAO</name>
<proteinExistence type="predicted"/>
<organism evidence="1 2">
    <name type="scientific">Epilithonimonas hominis</name>
    <dbReference type="NCBI Taxonomy" id="420404"/>
    <lineage>
        <taxon>Bacteria</taxon>
        <taxon>Pseudomonadati</taxon>
        <taxon>Bacteroidota</taxon>
        <taxon>Flavobacteriia</taxon>
        <taxon>Flavobacteriales</taxon>
        <taxon>Weeksellaceae</taxon>
        <taxon>Chryseobacterium group</taxon>
        <taxon>Epilithonimonas</taxon>
    </lineage>
</organism>
<evidence type="ECO:0008006" key="3">
    <source>
        <dbReference type="Google" id="ProtNLM"/>
    </source>
</evidence>
<gene>
    <name evidence="1" type="ORF">SAMN05421793_1111</name>
</gene>
<dbReference type="Proteomes" id="UP000198555">
    <property type="component" value="Unassembled WGS sequence"/>
</dbReference>
<protein>
    <recommendedName>
        <fullName evidence="3">WYL domain-containing protein</fullName>
    </recommendedName>
</protein>